<gene>
    <name evidence="2" type="ORF">GCM10007167_20330</name>
</gene>
<name>A0A918Z603_9GAMM</name>
<evidence type="ECO:0000313" key="3">
    <source>
        <dbReference type="Proteomes" id="UP000636453"/>
    </source>
</evidence>
<organism evidence="2 3">
    <name type="scientific">Vulcaniibacterium thermophilum</name>
    <dbReference type="NCBI Taxonomy" id="1169913"/>
    <lineage>
        <taxon>Bacteria</taxon>
        <taxon>Pseudomonadati</taxon>
        <taxon>Pseudomonadota</taxon>
        <taxon>Gammaproteobacteria</taxon>
        <taxon>Lysobacterales</taxon>
        <taxon>Lysobacteraceae</taxon>
        <taxon>Vulcaniibacterium</taxon>
    </lineage>
</organism>
<sequence length="118" mass="12290">MFNLNGFLIRPDRVCLIAPVKQVPGQAEFAFRVVLDGGYEHVCICSSQEVAVRSRLALVAACTRDGPQAELPAPPAYAAPAARPAIAAAPAAPVQAAHGTAPARTRGKPPRRAGARVN</sequence>
<keyword evidence="3" id="KW-1185">Reference proteome</keyword>
<feature type="region of interest" description="Disordered" evidence="1">
    <location>
        <begin position="89"/>
        <end position="118"/>
    </location>
</feature>
<comment type="caution">
    <text evidence="2">The sequence shown here is derived from an EMBL/GenBank/DDBJ whole genome shotgun (WGS) entry which is preliminary data.</text>
</comment>
<dbReference type="AlphaFoldDB" id="A0A918Z603"/>
<feature type="compositionally biased region" description="Basic residues" evidence="1">
    <location>
        <begin position="105"/>
        <end position="118"/>
    </location>
</feature>
<reference evidence="2" key="2">
    <citation type="submission" date="2020-09" db="EMBL/GenBank/DDBJ databases">
        <authorList>
            <person name="Sun Q."/>
            <person name="Kim S."/>
        </authorList>
    </citation>
    <scope>NUCLEOTIDE SEQUENCE</scope>
    <source>
        <strain evidence="2">KCTC 32020</strain>
    </source>
</reference>
<protein>
    <submittedName>
        <fullName evidence="2">Uncharacterized protein</fullName>
    </submittedName>
</protein>
<dbReference type="EMBL" id="BNCF01000011">
    <property type="protein sequence ID" value="GHE38070.1"/>
    <property type="molecule type" value="Genomic_DNA"/>
</dbReference>
<evidence type="ECO:0000313" key="2">
    <source>
        <dbReference type="EMBL" id="GHE38070.1"/>
    </source>
</evidence>
<proteinExistence type="predicted"/>
<dbReference type="Proteomes" id="UP000636453">
    <property type="component" value="Unassembled WGS sequence"/>
</dbReference>
<evidence type="ECO:0000256" key="1">
    <source>
        <dbReference type="SAM" id="MobiDB-lite"/>
    </source>
</evidence>
<feature type="compositionally biased region" description="Low complexity" evidence="1">
    <location>
        <begin position="89"/>
        <end position="103"/>
    </location>
</feature>
<accession>A0A918Z603</accession>
<reference evidence="2" key="1">
    <citation type="journal article" date="2014" name="Int. J. Syst. Evol. Microbiol.">
        <title>Complete genome sequence of Corynebacterium casei LMG S-19264T (=DSM 44701T), isolated from a smear-ripened cheese.</title>
        <authorList>
            <consortium name="US DOE Joint Genome Institute (JGI-PGF)"/>
            <person name="Walter F."/>
            <person name="Albersmeier A."/>
            <person name="Kalinowski J."/>
            <person name="Ruckert C."/>
        </authorList>
    </citation>
    <scope>NUCLEOTIDE SEQUENCE</scope>
    <source>
        <strain evidence="2">KCTC 32020</strain>
    </source>
</reference>